<dbReference type="Pfam" id="PF00581">
    <property type="entry name" value="Rhodanese"/>
    <property type="match status" value="1"/>
</dbReference>
<dbReference type="Gene3D" id="3.40.250.10">
    <property type="entry name" value="Rhodanese-like domain"/>
    <property type="match status" value="1"/>
</dbReference>
<feature type="region of interest" description="Disordered" evidence="1">
    <location>
        <begin position="263"/>
        <end position="297"/>
    </location>
</feature>
<evidence type="ECO:0000313" key="3">
    <source>
        <dbReference type="EMBL" id="UYG17137.1"/>
    </source>
</evidence>
<dbReference type="SUPFAM" id="SSF69572">
    <property type="entry name" value="Activating enzymes of the ubiquitin-like proteins"/>
    <property type="match status" value="1"/>
</dbReference>
<keyword evidence="4" id="KW-1185">Reference proteome</keyword>
<dbReference type="Proteomes" id="UP001164305">
    <property type="component" value="Chromosome"/>
</dbReference>
<evidence type="ECO:0000259" key="2">
    <source>
        <dbReference type="PROSITE" id="PS50206"/>
    </source>
</evidence>
<dbReference type="CDD" id="cd00757">
    <property type="entry name" value="ThiF_MoeB_HesA_family"/>
    <property type="match status" value="1"/>
</dbReference>
<dbReference type="Gene3D" id="3.40.50.720">
    <property type="entry name" value="NAD(P)-binding Rossmann-like Domain"/>
    <property type="match status" value="1"/>
</dbReference>
<dbReference type="PANTHER" id="PTHR10953">
    <property type="entry name" value="UBIQUITIN-ACTIVATING ENZYME E1"/>
    <property type="match status" value="1"/>
</dbReference>
<feature type="compositionally biased region" description="Gly residues" evidence="1">
    <location>
        <begin position="281"/>
        <end position="292"/>
    </location>
</feature>
<dbReference type="Pfam" id="PF00899">
    <property type="entry name" value="ThiF"/>
    <property type="match status" value="1"/>
</dbReference>
<evidence type="ECO:0000313" key="4">
    <source>
        <dbReference type="Proteomes" id="UP001164305"/>
    </source>
</evidence>
<dbReference type="CDD" id="cd00158">
    <property type="entry name" value="RHOD"/>
    <property type="match status" value="1"/>
</dbReference>
<name>A0ABY6G1R1_9MICO</name>
<dbReference type="InterPro" id="IPR000594">
    <property type="entry name" value="ThiF_NAD_FAD-bd"/>
</dbReference>
<dbReference type="InterPro" id="IPR001763">
    <property type="entry name" value="Rhodanese-like_dom"/>
</dbReference>
<organism evidence="3 4">
    <name type="scientific">Brachybacterium huguangmaarense</name>
    <dbReference type="NCBI Taxonomy" id="1652028"/>
    <lineage>
        <taxon>Bacteria</taxon>
        <taxon>Bacillati</taxon>
        <taxon>Actinomycetota</taxon>
        <taxon>Actinomycetes</taxon>
        <taxon>Micrococcales</taxon>
        <taxon>Dermabacteraceae</taxon>
        <taxon>Brachybacterium</taxon>
    </lineage>
</organism>
<dbReference type="SMART" id="SM00450">
    <property type="entry name" value="RHOD"/>
    <property type="match status" value="1"/>
</dbReference>
<dbReference type="InterPro" id="IPR036873">
    <property type="entry name" value="Rhodanese-like_dom_sf"/>
</dbReference>
<dbReference type="RefSeq" id="WP_263594346.1">
    <property type="nucleotide sequence ID" value="NZ_CP107020.1"/>
</dbReference>
<accession>A0ABY6G1R1</accession>
<dbReference type="EMBL" id="CP107020">
    <property type="protein sequence ID" value="UYG17137.1"/>
    <property type="molecule type" value="Genomic_DNA"/>
</dbReference>
<gene>
    <name evidence="3" type="ORF">BRM3_01490</name>
</gene>
<reference evidence="3" key="1">
    <citation type="submission" date="2022-10" db="EMBL/GenBank/DDBJ databases">
        <title>Whole-Genome Sequencing of Brachybacterium huguangmaarense BRM-3, Isolated from Betula schmidtii.</title>
        <authorList>
            <person name="Haam D."/>
        </authorList>
    </citation>
    <scope>NUCLEOTIDE SEQUENCE</scope>
    <source>
        <strain evidence="3">BRM-3</strain>
    </source>
</reference>
<proteinExistence type="predicted"/>
<evidence type="ECO:0000256" key="1">
    <source>
        <dbReference type="SAM" id="MobiDB-lite"/>
    </source>
</evidence>
<sequence>MSDRYARQLRLPGFGSEQQRRLGAARVAVLGAGGLGSPVLEYLAAAGVGRREDGGWITVIDPDVVDTSNLHRQVIHTTAAVGTAKAESAAGRMRAVNPEIEVRPHVGVLAVDTALDLLTGHDLVLDGTDNFPTRYLASDACELLDLPLVWGSILAYAGQVSVFAADGGRGVTYRDVHPVPPGPGEVPDCAEAGVLGMLCGVIGSTMALEAVKVLAGLGEPLVGRIALFDALTMRWTELPVARDPDRAPVTALEDLTLTCGLPGARLPAPAPPVEPRPSGSGESGHTGAGSVGSEGTATDVTARGAATLAREAGHVEAAELPALLAAGRRLLDIREDHEVADGMLAGAEHVPAGTLLGAGRGAGELSGAVLYCAAGRRSEAAQAALRARGIEVLSLDGGFAAARAAQMPVVLPER</sequence>
<dbReference type="InterPro" id="IPR035985">
    <property type="entry name" value="Ubiquitin-activating_enz"/>
</dbReference>
<protein>
    <submittedName>
        <fullName evidence="3">HesA/MoeB/ThiF family protein</fullName>
    </submittedName>
</protein>
<dbReference type="InterPro" id="IPR045886">
    <property type="entry name" value="ThiF/MoeB/HesA"/>
</dbReference>
<dbReference type="PROSITE" id="PS50206">
    <property type="entry name" value="RHODANESE_3"/>
    <property type="match status" value="1"/>
</dbReference>
<dbReference type="SUPFAM" id="SSF52821">
    <property type="entry name" value="Rhodanese/Cell cycle control phosphatase"/>
    <property type="match status" value="1"/>
</dbReference>
<feature type="domain" description="Rhodanese" evidence="2">
    <location>
        <begin position="324"/>
        <end position="411"/>
    </location>
</feature>
<dbReference type="PANTHER" id="PTHR10953:SF102">
    <property type="entry name" value="ADENYLYLTRANSFERASE AND SULFURTRANSFERASE MOCS3"/>
    <property type="match status" value="1"/>
</dbReference>